<dbReference type="AlphaFoldDB" id="A0A2N6UGD0"/>
<dbReference type="Proteomes" id="UP000235701">
    <property type="component" value="Unassembled WGS sequence"/>
</dbReference>
<dbReference type="Pfam" id="PF01894">
    <property type="entry name" value="YjbQ"/>
    <property type="match status" value="1"/>
</dbReference>
<keyword evidence="2" id="KW-1185">Reference proteome</keyword>
<gene>
    <name evidence="1" type="ORF">CJ191_00425</name>
</gene>
<dbReference type="SUPFAM" id="SSF111038">
    <property type="entry name" value="YjbQ-like"/>
    <property type="match status" value="1"/>
</dbReference>
<evidence type="ECO:0000313" key="2">
    <source>
        <dbReference type="Proteomes" id="UP000235701"/>
    </source>
</evidence>
<evidence type="ECO:0000313" key="1">
    <source>
        <dbReference type="EMBL" id="PMC80622.1"/>
    </source>
</evidence>
<reference evidence="1 2" key="1">
    <citation type="submission" date="2017-09" db="EMBL/GenBank/DDBJ databases">
        <title>Bacterial strain isolated from the female urinary microbiota.</title>
        <authorList>
            <person name="Thomas-White K."/>
            <person name="Kumar N."/>
            <person name="Forster S."/>
            <person name="Putonti C."/>
            <person name="Lawley T."/>
            <person name="Wolfe A.J."/>
        </authorList>
    </citation>
    <scope>NUCLEOTIDE SEQUENCE [LARGE SCALE GENOMIC DNA]</scope>
    <source>
        <strain evidence="1 2">UMB0240</strain>
    </source>
</reference>
<dbReference type="EMBL" id="PNHQ01000001">
    <property type="protein sequence ID" value="PMC80622.1"/>
    <property type="molecule type" value="Genomic_DNA"/>
</dbReference>
<comment type="caution">
    <text evidence="1">The sequence shown here is derived from an EMBL/GenBank/DDBJ whole genome shotgun (WGS) entry which is preliminary data.</text>
</comment>
<dbReference type="InterPro" id="IPR035917">
    <property type="entry name" value="YjbQ-like_sf"/>
</dbReference>
<name>A0A2N6UGD0_9LACT</name>
<protein>
    <submittedName>
        <fullName evidence="1">Secondary thiamine-phosphate synthase</fullName>
    </submittedName>
</protein>
<proteinExistence type="predicted"/>
<organism evidence="1 2">
    <name type="scientific">Aerococcus viridans</name>
    <dbReference type="NCBI Taxonomy" id="1377"/>
    <lineage>
        <taxon>Bacteria</taxon>
        <taxon>Bacillati</taxon>
        <taxon>Bacillota</taxon>
        <taxon>Bacilli</taxon>
        <taxon>Lactobacillales</taxon>
        <taxon>Aerococcaceae</taxon>
        <taxon>Aerococcus</taxon>
    </lineage>
</organism>
<dbReference type="RefSeq" id="WP_102198630.1">
    <property type="nucleotide sequence ID" value="NZ_PNHQ01000001.1"/>
</dbReference>
<sequence>MAIFKETLHLYSDEGITSYIDITEKIKEIVKRSNITNGLVSVISPHTTCAVFYEEFSHDIDENGLDFLQLDLNNGLEKIFPKHTSASTYNYPGEEHYRAVESWGNIDEYLPNGDRRYLWNGDAHLKATLIGSSETFDITNEEITLGSTGYIYFVDFDITRPRERKCLITVFGE</sequence>
<dbReference type="InterPro" id="IPR001602">
    <property type="entry name" value="UPF0047_YjbQ-like"/>
</dbReference>
<dbReference type="OrthoDB" id="9801725at2"/>
<dbReference type="Gene3D" id="2.60.120.460">
    <property type="entry name" value="YjbQ-like"/>
    <property type="match status" value="1"/>
</dbReference>
<accession>A0A2N6UGD0</accession>